<reference evidence="7 8" key="1">
    <citation type="journal article" date="2019" name="ACS Chem. Biol.">
        <title>Identification and Mobilization of a Cryptic Antibiotic Biosynthesis Gene Locus from a Human-Pathogenic Nocardia Isolate.</title>
        <authorList>
            <person name="Herisse M."/>
            <person name="Ishida K."/>
            <person name="Porter J.L."/>
            <person name="Howden B."/>
            <person name="Hertweck C."/>
            <person name="Stinear T.P."/>
            <person name="Pidot S.J."/>
        </authorList>
    </citation>
    <scope>NUCLEOTIDE SEQUENCE [LARGE SCALE GENOMIC DNA]</scope>
    <source>
        <strain evidence="7 8">AUSMDU00012717</strain>
    </source>
</reference>
<dbReference type="InterPro" id="IPR011701">
    <property type="entry name" value="MFS"/>
</dbReference>
<evidence type="ECO:0000256" key="5">
    <source>
        <dbReference type="SAM" id="Phobius"/>
    </source>
</evidence>
<dbReference type="PROSITE" id="PS50850">
    <property type="entry name" value="MFS"/>
    <property type="match status" value="1"/>
</dbReference>
<gene>
    <name evidence="7" type="ORF">F5544_28305</name>
</gene>
<dbReference type="PANTHER" id="PTHR42910:SF1">
    <property type="entry name" value="MAJOR FACILITATOR SUPERFAMILY (MFS) PROFILE DOMAIN-CONTAINING PROTEIN"/>
    <property type="match status" value="1"/>
</dbReference>
<feature type="domain" description="Major facilitator superfamily (MFS) profile" evidence="6">
    <location>
        <begin position="15"/>
        <end position="392"/>
    </location>
</feature>
<organism evidence="7 8">
    <name type="scientific">Nocardia arthritidis</name>
    <dbReference type="NCBI Taxonomy" id="228602"/>
    <lineage>
        <taxon>Bacteria</taxon>
        <taxon>Bacillati</taxon>
        <taxon>Actinomycetota</taxon>
        <taxon>Actinomycetes</taxon>
        <taxon>Mycobacteriales</taxon>
        <taxon>Nocardiaceae</taxon>
        <taxon>Nocardia</taxon>
    </lineage>
</organism>
<dbReference type="CDD" id="cd17324">
    <property type="entry name" value="MFS_NepI_like"/>
    <property type="match status" value="1"/>
</dbReference>
<proteinExistence type="predicted"/>
<dbReference type="Pfam" id="PF07690">
    <property type="entry name" value="MFS_1"/>
    <property type="match status" value="1"/>
</dbReference>
<accession>A0A6G9YJZ2</accession>
<feature type="transmembrane region" description="Helical" evidence="5">
    <location>
        <begin position="282"/>
        <end position="299"/>
    </location>
</feature>
<feature type="transmembrane region" description="Helical" evidence="5">
    <location>
        <begin position="248"/>
        <end position="270"/>
    </location>
</feature>
<dbReference type="InterPro" id="IPR036259">
    <property type="entry name" value="MFS_trans_sf"/>
</dbReference>
<comment type="subcellular location">
    <subcellularLocation>
        <location evidence="1">Cell membrane</location>
        <topology evidence="1">Multi-pass membrane protein</topology>
    </subcellularLocation>
</comment>
<dbReference type="Proteomes" id="UP000503540">
    <property type="component" value="Chromosome"/>
</dbReference>
<protein>
    <submittedName>
        <fullName evidence="7">MFS transporter</fullName>
    </submittedName>
</protein>
<dbReference type="AlphaFoldDB" id="A0A6G9YJZ2"/>
<dbReference type="SUPFAM" id="SSF103473">
    <property type="entry name" value="MFS general substrate transporter"/>
    <property type="match status" value="1"/>
</dbReference>
<feature type="transmembrane region" description="Helical" evidence="5">
    <location>
        <begin position="137"/>
        <end position="156"/>
    </location>
</feature>
<feature type="transmembrane region" description="Helical" evidence="5">
    <location>
        <begin position="51"/>
        <end position="70"/>
    </location>
</feature>
<dbReference type="GO" id="GO:0022857">
    <property type="term" value="F:transmembrane transporter activity"/>
    <property type="evidence" value="ECO:0007669"/>
    <property type="project" value="InterPro"/>
</dbReference>
<dbReference type="Gene3D" id="1.20.1250.20">
    <property type="entry name" value="MFS general substrate transporter like domains"/>
    <property type="match status" value="1"/>
</dbReference>
<feature type="transmembrane region" description="Helical" evidence="5">
    <location>
        <begin position="305"/>
        <end position="325"/>
    </location>
</feature>
<keyword evidence="4 5" id="KW-0472">Membrane</keyword>
<feature type="transmembrane region" description="Helical" evidence="5">
    <location>
        <begin position="168"/>
        <end position="188"/>
    </location>
</feature>
<dbReference type="PANTHER" id="PTHR42910">
    <property type="entry name" value="TRANSPORTER SCO4007-RELATED"/>
    <property type="match status" value="1"/>
</dbReference>
<dbReference type="KEGG" id="nah:F5544_28305"/>
<feature type="transmembrane region" description="Helical" evidence="5">
    <location>
        <begin position="82"/>
        <end position="102"/>
    </location>
</feature>
<feature type="transmembrane region" description="Helical" evidence="5">
    <location>
        <begin position="220"/>
        <end position="242"/>
    </location>
</feature>
<keyword evidence="8" id="KW-1185">Reference proteome</keyword>
<dbReference type="GO" id="GO:0005886">
    <property type="term" value="C:plasma membrane"/>
    <property type="evidence" value="ECO:0007669"/>
    <property type="project" value="UniProtKB-SubCell"/>
</dbReference>
<evidence type="ECO:0000256" key="1">
    <source>
        <dbReference type="ARBA" id="ARBA00004651"/>
    </source>
</evidence>
<sequence>MSIPASASPGPKRAVILLLALACGVMVADVYFPQALAPLIATDLHIDPRTAALVVTATQIGYAIGIFLLVPLGDRLPYRSLLTALPLLTCAGLLVAAAAPTAAVLLPAAALVGVTTVVPQLIIPMAAGLVDPQRRGAITGTLLSGLIAGILLARTFSGAIGEWAGWRVPYVVAAVVILLLTLMLRRVVPANDPASRLKYPVLVRQSLRLLGTEPELRRSAFYQFTVFGAFSAAWTSLALYLTGPEYRLGTSVVGLIALVGAGSVFVTPRAGRLSDRRGSDRVSLLAFLGVLLSAAILWTGGLHGVAGIAGLAAGMLLLDIATQAGQVANQARIFALAPEIRSRLNTAYMTCAFLGGSLGSWLGVQVYDAFGWSGVCALVAMAAIAALIRHAAHTLSRIPGNPAPRTVPASGSTAGEPIDA</sequence>
<keyword evidence="3 5" id="KW-1133">Transmembrane helix</keyword>
<evidence type="ECO:0000256" key="4">
    <source>
        <dbReference type="ARBA" id="ARBA00023136"/>
    </source>
</evidence>
<keyword evidence="2 5" id="KW-0812">Transmembrane</keyword>
<evidence type="ECO:0000313" key="7">
    <source>
        <dbReference type="EMBL" id="QIS13514.1"/>
    </source>
</evidence>
<feature type="transmembrane region" description="Helical" evidence="5">
    <location>
        <begin position="370"/>
        <end position="388"/>
    </location>
</feature>
<evidence type="ECO:0000256" key="2">
    <source>
        <dbReference type="ARBA" id="ARBA00022692"/>
    </source>
</evidence>
<evidence type="ECO:0000256" key="3">
    <source>
        <dbReference type="ARBA" id="ARBA00022989"/>
    </source>
</evidence>
<evidence type="ECO:0000313" key="8">
    <source>
        <dbReference type="Proteomes" id="UP000503540"/>
    </source>
</evidence>
<name>A0A6G9YJZ2_9NOCA</name>
<dbReference type="EMBL" id="CP046172">
    <property type="protein sequence ID" value="QIS13514.1"/>
    <property type="molecule type" value="Genomic_DNA"/>
</dbReference>
<evidence type="ECO:0000259" key="6">
    <source>
        <dbReference type="PROSITE" id="PS50850"/>
    </source>
</evidence>
<feature type="transmembrane region" description="Helical" evidence="5">
    <location>
        <begin position="108"/>
        <end position="130"/>
    </location>
</feature>
<dbReference type="RefSeq" id="WP_167476044.1">
    <property type="nucleotide sequence ID" value="NZ_CP046172.1"/>
</dbReference>
<dbReference type="InterPro" id="IPR020846">
    <property type="entry name" value="MFS_dom"/>
</dbReference>
<feature type="transmembrane region" description="Helical" evidence="5">
    <location>
        <begin position="346"/>
        <end position="364"/>
    </location>
</feature>